<dbReference type="RefSeq" id="WP_142713982.1">
    <property type="nucleotide sequence ID" value="NZ_FXTH01000005.1"/>
</dbReference>
<evidence type="ECO:0000313" key="1">
    <source>
        <dbReference type="EMBL" id="SMO56838.1"/>
    </source>
</evidence>
<dbReference type="OrthoDB" id="1542349at2"/>
<evidence type="ECO:0000313" key="2">
    <source>
        <dbReference type="Proteomes" id="UP000317593"/>
    </source>
</evidence>
<reference evidence="1 2" key="1">
    <citation type="submission" date="2017-05" db="EMBL/GenBank/DDBJ databases">
        <authorList>
            <person name="Varghese N."/>
            <person name="Submissions S."/>
        </authorList>
    </citation>
    <scope>NUCLEOTIDE SEQUENCE [LARGE SCALE GENOMIC DNA]</scope>
    <source>
        <strain evidence="1 2">DSM 21194</strain>
    </source>
</reference>
<keyword evidence="2" id="KW-1185">Reference proteome</keyword>
<dbReference type="AlphaFoldDB" id="A0A521CBR2"/>
<sequence length="77" mass="9087">MSDIHLRLREYYVKGSYRGFYKVKEQRFRMAGITFVTFANGEKEIFATGPFREGALEAAFKQIDNYYAKQQYRSQAV</sequence>
<accession>A0A521CBR2</accession>
<dbReference type="EMBL" id="FXTH01000005">
    <property type="protein sequence ID" value="SMO56838.1"/>
    <property type="molecule type" value="Genomic_DNA"/>
</dbReference>
<protein>
    <submittedName>
        <fullName evidence="1">Uncharacterized protein</fullName>
    </submittedName>
</protein>
<dbReference type="Proteomes" id="UP000317593">
    <property type="component" value="Unassembled WGS sequence"/>
</dbReference>
<gene>
    <name evidence="1" type="ORF">SAMN06265218_105237</name>
</gene>
<proteinExistence type="predicted"/>
<name>A0A521CBR2_9BACT</name>
<organism evidence="1 2">
    <name type="scientific">Fodinibius sediminis</name>
    <dbReference type="NCBI Taxonomy" id="1214077"/>
    <lineage>
        <taxon>Bacteria</taxon>
        <taxon>Pseudomonadati</taxon>
        <taxon>Balneolota</taxon>
        <taxon>Balneolia</taxon>
        <taxon>Balneolales</taxon>
        <taxon>Balneolaceae</taxon>
        <taxon>Fodinibius</taxon>
    </lineage>
</organism>